<evidence type="ECO:0000256" key="8">
    <source>
        <dbReference type="SAM" id="SignalP"/>
    </source>
</evidence>
<evidence type="ECO:0000256" key="1">
    <source>
        <dbReference type="ARBA" id="ARBA00004613"/>
    </source>
</evidence>
<dbReference type="STRING" id="52670.A0A2I4BTW0"/>
<dbReference type="Gene3D" id="2.30.230.10">
    <property type="entry name" value="Lipovitellin, beta-sheet shell regions, chain A"/>
    <property type="match status" value="1"/>
</dbReference>
<dbReference type="SMART" id="SM00638">
    <property type="entry name" value="LPD_N"/>
    <property type="match status" value="1"/>
</dbReference>
<dbReference type="FunFam" id="2.30.230.10:FF:000003">
    <property type="entry name" value="Apolipoprotein B"/>
    <property type="match status" value="1"/>
</dbReference>
<protein>
    <submittedName>
        <fullName evidence="11">Apolipoprotein Bb, tandem duplicate 1 isoform X1</fullName>
    </submittedName>
</protein>
<comment type="caution">
    <text evidence="7">Lacks conserved residue(s) required for the propagation of feature annotation.</text>
</comment>
<dbReference type="GO" id="GO:0050750">
    <property type="term" value="F:low-density lipoprotein particle receptor binding"/>
    <property type="evidence" value="ECO:0007669"/>
    <property type="project" value="TreeGrafter"/>
</dbReference>
<gene>
    <name evidence="11" type="primary">apobb.1</name>
</gene>
<dbReference type="PROSITE" id="PS51211">
    <property type="entry name" value="VITELLOGENIN"/>
    <property type="match status" value="1"/>
</dbReference>
<dbReference type="InParanoid" id="A0A2I4BTW0"/>
<reference evidence="11" key="1">
    <citation type="submission" date="2025-08" db="UniProtKB">
        <authorList>
            <consortium name="RefSeq"/>
        </authorList>
    </citation>
    <scope>IDENTIFICATION</scope>
    <source>
        <strain evidence="11">Quisiro</strain>
        <tissue evidence="11">Liver</tissue>
    </source>
</reference>
<dbReference type="GO" id="GO:0034359">
    <property type="term" value="C:mature chylomicron"/>
    <property type="evidence" value="ECO:0007669"/>
    <property type="project" value="TreeGrafter"/>
</dbReference>
<dbReference type="InterPro" id="IPR009454">
    <property type="entry name" value="Lipid_transpt_open_b-sht"/>
</dbReference>
<dbReference type="Pfam" id="PF06448">
    <property type="entry name" value="DUF1081"/>
    <property type="match status" value="1"/>
</dbReference>
<evidence type="ECO:0000313" key="10">
    <source>
        <dbReference type="Proteomes" id="UP000192220"/>
    </source>
</evidence>
<dbReference type="Gene3D" id="2.20.80.10">
    <property type="entry name" value="Lipovitellin-phosvitin complex, chain A, domain 4"/>
    <property type="match status" value="1"/>
</dbReference>
<evidence type="ECO:0000256" key="4">
    <source>
        <dbReference type="ARBA" id="ARBA00022729"/>
    </source>
</evidence>
<dbReference type="RefSeq" id="XP_013871148.1">
    <property type="nucleotide sequence ID" value="XM_014015694.1"/>
</dbReference>
<evidence type="ECO:0000256" key="2">
    <source>
        <dbReference type="ARBA" id="ARBA00022448"/>
    </source>
</evidence>
<dbReference type="InterPro" id="IPR052418">
    <property type="entry name" value="Apolipoprotein_B"/>
</dbReference>
<keyword evidence="10" id="KW-1185">Reference proteome</keyword>
<dbReference type="KEGG" id="alim:106522621"/>
<keyword evidence="2" id="KW-0813">Transport</keyword>
<dbReference type="GO" id="GO:0042953">
    <property type="term" value="P:lipoprotein transport"/>
    <property type="evidence" value="ECO:0007669"/>
    <property type="project" value="TreeGrafter"/>
</dbReference>
<dbReference type="InterPro" id="IPR015816">
    <property type="entry name" value="Vitellinogen_b-sht_N"/>
</dbReference>
<dbReference type="GO" id="GO:0006642">
    <property type="term" value="P:triglyceride mobilization"/>
    <property type="evidence" value="ECO:0007669"/>
    <property type="project" value="TreeGrafter"/>
</dbReference>
<comment type="subcellular location">
    <subcellularLocation>
        <location evidence="1">Secreted</location>
    </subcellularLocation>
</comment>
<dbReference type="PANTHER" id="PTHR13769">
    <property type="entry name" value="APOLIPOPROTEIN B"/>
    <property type="match status" value="1"/>
</dbReference>
<dbReference type="OrthoDB" id="6484170at2759"/>
<feature type="chain" id="PRO_5014152009" evidence="8">
    <location>
        <begin position="21"/>
        <end position="3804"/>
    </location>
</feature>
<dbReference type="SUPFAM" id="SSF56968">
    <property type="entry name" value="Lipovitellin-phosvitin complex, beta-sheet shell regions"/>
    <property type="match status" value="2"/>
</dbReference>
<dbReference type="InterPro" id="IPR015255">
    <property type="entry name" value="Vitellinogen_open_b-sht"/>
</dbReference>
<dbReference type="GO" id="GO:0042632">
    <property type="term" value="P:cholesterol homeostasis"/>
    <property type="evidence" value="ECO:0007669"/>
    <property type="project" value="TreeGrafter"/>
</dbReference>
<dbReference type="CTD" id="321166"/>
<dbReference type="GeneID" id="106522621"/>
<dbReference type="InterPro" id="IPR011030">
    <property type="entry name" value="Lipovitellin_superhlx_dom"/>
</dbReference>
<keyword evidence="3" id="KW-0964">Secreted</keyword>
<dbReference type="GO" id="GO:0030301">
    <property type="term" value="P:cholesterol transport"/>
    <property type="evidence" value="ECO:0007669"/>
    <property type="project" value="TreeGrafter"/>
</dbReference>
<dbReference type="GO" id="GO:0034361">
    <property type="term" value="C:very-low-density lipoprotein particle"/>
    <property type="evidence" value="ECO:0007669"/>
    <property type="project" value="TreeGrafter"/>
</dbReference>
<evidence type="ECO:0000256" key="3">
    <source>
        <dbReference type="ARBA" id="ARBA00022525"/>
    </source>
</evidence>
<dbReference type="GO" id="GO:0034362">
    <property type="term" value="C:low-density lipoprotein particle"/>
    <property type="evidence" value="ECO:0007669"/>
    <property type="project" value="TreeGrafter"/>
</dbReference>
<dbReference type="Gene3D" id="1.25.10.20">
    <property type="entry name" value="Vitellinogen, superhelical"/>
    <property type="match status" value="1"/>
</dbReference>
<evidence type="ECO:0000313" key="11">
    <source>
        <dbReference type="RefSeq" id="XP_013871148.1"/>
    </source>
</evidence>
<name>A0A2I4BTW0_AUSLI</name>
<dbReference type="Pfam" id="PF09172">
    <property type="entry name" value="Vit_open_b-sht"/>
    <property type="match status" value="1"/>
</dbReference>
<sequence>MGDSKLCLLLLLITPALAFAQDEDQPTCLLAQRYKTLHKYEYQYEAESLNAIDGASQLKNGPKASCKVEVEVPQTCSFIIRTTGCKLSEVVGTDAEGNPEFGPASSSDAFAAEMEKHPLKVVVEGEYDVKLYPEDGETTTILNFKRGIVSALAVPLLEEDKNKNMPTIHGKCRTYYTVNTREDIATDVSLNRDLSRCDKFVPIRDYSSPLALITGMHYPLAQMIRSSQTCNYKFDNEKKHMTAGSCTENHILIPFLHKGKYGVTNIGKQELTLVLVSSHNDRVFDHGGIAKNLHMEAVEDKSAVQDKDSFLNLMRELFALPEAEGERRPHLFHSLVSVARGMRAETLRAAIPEATGICRALTYQILTQCGTPECSSAIMHILRTFDKYSPEVDAAVFALGFMSNPSALLINDLLEMAKHKPNRPIMYALSNVIKRFYQAEGKVIPEILSVAEFMASQLGDCTGEKDQTFMTLRVVGNMAPAVVPASPALRTAVINCVKQPAASQEVQQAAIQVYRLIPVPDEARKVFMQVLLDSSNSVQERIAAYLVLMKDPHPRELTQLNKVLSSEENNQVKSFVVSHINNILSSTETETQELKQKIQDALQSNEIDSATDPINFSRHYKIGSLEGNMIFEEVGYLPKEVMLELTLKAFGFEIDMLEIGIDGKGFEPTVEALFGQNGFFPDTALKTMYYVSENMPRAVTDVLENIVPALKKNRMKRQTSQNLLKEIGQNLDKLVKQVQSEKHPEAMVYLNLLGNELGYLETQDIEEMIYWLSVRLENLYMRFPGNIIKSLMTNPDMAIFAHYIFMDNEFFLPTVTGVPLRIALSGTFTPGFKGGLQIARDMSFSFMPSGGVEFVTQIGSHIPEYVNSGLEMHTNIFHESGIRAKISMEKNQAKLTIPAPTKPTKLLKMTNSLVAVTGIEVKTIPPLVMDKVDVSKCTPAFAGMKYCTALQYVDAFSHDTAPYFPITGDSKFAVELHPTGDITEYTVTAAYELLEEGDNGQKVDSLKFILRAEGADPTEARLVTEYNRGKNTFSADVQIPDYDVEAGIRLGLNDANTRGKGAHSISLEFINKNIPELSLVGRANLKAMKEGMLQIQVQVPSMAAESTVTANMKREEDLQLELESEIKIMGMTTEQKVEMKYDGSKIEVEVKSDMNTKTNSLPTGDFIEKYADEILDIQVGQTDMRVRHIFKNFVEAANNYMDKYGAEVLPYMKNFRLPDIPEISLPETLFLNTKAKAVYHFNNEHFTVIVPLPLGGKSTSELNFPPVLNITSLSFPRLGLEIESREIPIPDLVIPKNVTLSIPLFGKAEFSTMMTSNLYDIEASLDAGKDVVEPPSYSAKFDLKGNSPIDILSVALEGSGMVSMSESIKAHLRSSLTHKFVEARISIEEEGTISDKLNLKSVSKIEATSPIGLNITMEHTGMVGINTEELSGDNNIEGLIKVGPIYGKTISAQSFTIFPFKSVAKLDSRVEFDSTILKAQNTIAATVGNGEFSFASNTNAFEDVFTHSAELSFKDSKFRMKCDANALAPGMKISNKAEASAGAGEVMFRMETNGDHFSNRLYSLMVASLDVNGLSLNCNANMKLLENEARHKTVLTLNKEGLSTSGTTTLNGFLVLENTFDAGMDATRAILSLSNKAEMNNLKIDNANNFTMTLSGLDFQSKVKASATEHISYTQNIIFNLKPYTASANVDNHLELLGISFINEAQFQAEPYKMDLTGNMKATYDDKEEIKHTYQINYADLSSVAKCSTTGKLFGTLMNHNTELEIVGLAAKFTNEVRFNSQPIRFDHNIRWSAVPFDFNLDAIFNGDGDVTVFGKHSGQFYDKFQLRAQPLAFASLHECRASMTQQLDNGFSLETIYDYKMDTVLSPQEQKTDLRIKSKMNEHALIQSIEVYNTAEKIGMELSGTILTNIMNTGSTENQEFTISGFLKYDKNTDSHIIHFPLIESLPVFLESIKGLVVYMAEALQDIINNEDVRARLESLSQHIGGLAGEINLEDSVDQLKQFISDFFQNFEVTAEDVEEFLKRLKMSLTNVLKDLNFYLENVAGVITDAIYGNTFYKSLSQKIDEVAKAIDDFKPVVIDWIDTIDEKINQTDLEKLKSSNFQLLYEIEVQYQIKAKVQNIINYAREKLDSFDMAEFVKQTRELISFLKQLPVWIAEILVYDIPKNLIHEIIEKAQKLTHELDIAGKINYVYGNMKVLLVKLEADKKAQAVLEKAVDLIKQLKVEDIIHNMVQSVKEAEILKNFQQAIDYLKTTEIKDIIEQLNIYIETLVQELKSLNYNDLVDHCNRIIAEYTNFVNEIIRAFEIPKKFEVAREFVNEVLSLVQGLVERLRDVKTAEIVNSAKDIYEQVVCDSLKRIAEVMKKEIEQVDFRTIPELCMELVRFWYTVSVGVIGDLFQGIFREVMYMLPDVKIFDEIEKIIDAVLDELNHKQVSTPSFTVPFTNLVVPSVNVKLRWYSDRIPENIDIPEFIILGRYTVPATTISFKDINQIIIKFIDLILNCEIQAFDAGAFFGDLTLNYLPSLPDLTLPEFTFSEVTFPTIPQLHVDKLVKTLEIPEIKLPAIPKEITVPCFGKLYGEIKLHTPIYTVKTSAEFQNATQNRMIPLFTGSFNSQGMAPNLEIFNYKLDTSTSIAVPKLKRIVFAETIKFDHVALGADHQASVTLYGLSAQAQAKTTIKVNTKFYAANLMNTAFIAIEGGMTATIDTTYTHTMLKPIIDAPDEVTVTQKLIAQLDGFTFKLTADNKANGKCNDVDRIECYGTNHESNLQLTLIPRTGSLSFTGDTNLANLKMKQHITAEAATFSYLKFNLRNQAEGPAIKNSLLVASGLASINDLKIEMKANHETELHNTESGVSSNVFNFKICPDEFIFEFQNKANAKINIFKDLNAKIELQNDYLVNLSPDGQKINRVFLARLNEYKMFYNFTLNNNRNEAGVFFQMEGQADLFFIKIPINIPEVELPLIDFRTPAFTDLNFYEQTGLQNILTTTEQTLSVDAKILYQKSKAAPQVDLMGLIYIPYMGKLNTDLSFKSAMFNLNTNAVLYAEDGLIMRLGANTASVFDYLVAKVEGTTSLITKRGIKLASSISLKNQHIEGTYDSTISMSTETFETAVSIASLGKIALPIFNLKASQNLIANNKPKANALSTLKIEGDFNIPEINTVGTVEADHSLKLEVNSEHVSVESSVMSNVNGKAFENYLVLGVLDNKVNLYLTENGFRSTSEVTADAKLNYESTKVIGMDVNNKMAAEASIGHLFAELRHSCNNEANLFNFKTKGKHNIKATVDLAPTSSLTADMEMDMAQQSNFGDLAYSEKTAVEVNASKQKISFISKFTSPVYTTNTEAEMEKSVLVVKTKYKSSATSPIVILEYDLNAHTNYENDLGNMVSKIELTHSDFTVDLNHVLVRASRQKRQTDESVPHETLNVDITSPIFTNVNLRYSAHRDTISASLSTPTAGFLGLQLNYRDPFQMGARFYGRYPSALETDVDILQVRTSKNADKTDLQIVFNMEAPKAVASELKTRLPSIISSFRKFADKYQVTGSVVLLKDSINEYISEAYNVAVNYDAQMSQISIFFRNTVVLYQRTIQTFLDAVMKVLRETRFRLPGSDEMITLPELIKRLTNSIADMLDVTIQIIYRNLEVYFNYLVEQIGNVEIAMYDGEMITGKQIMKEVKTEVKEVFEEVVEFWKDMESLDALLEETGDTLEVIVENTQEFVDSLKSDHLEAVLTDINELYRQAVTAVRKLLDQMPHFSMEELSSVCESIMNNIIQLIDQFNEDVSGYLQQTSEEVQARMTVRDGKLEITIPLDFQH</sequence>
<dbReference type="Pfam" id="PF01347">
    <property type="entry name" value="Vitellogenin_N"/>
    <property type="match status" value="1"/>
</dbReference>
<evidence type="ECO:0000256" key="7">
    <source>
        <dbReference type="PROSITE-ProRule" id="PRU00557"/>
    </source>
</evidence>
<accession>A0A2I4BTW0</accession>
<evidence type="ECO:0000259" key="9">
    <source>
        <dbReference type="PROSITE" id="PS51211"/>
    </source>
</evidence>
<feature type="signal peptide" evidence="8">
    <location>
        <begin position="1"/>
        <end position="20"/>
    </location>
</feature>
<keyword evidence="4 8" id="KW-0732">Signal</keyword>
<proteinExistence type="predicted"/>
<dbReference type="SMART" id="SM01169">
    <property type="entry name" value="DUF1943"/>
    <property type="match status" value="1"/>
</dbReference>
<dbReference type="PANTHER" id="PTHR13769:SF5">
    <property type="entry name" value="APOLIPOPROTEIN B-100-RELATED"/>
    <property type="match status" value="1"/>
</dbReference>
<dbReference type="GO" id="GO:0120020">
    <property type="term" value="F:cholesterol transfer activity"/>
    <property type="evidence" value="ECO:0007669"/>
    <property type="project" value="TreeGrafter"/>
</dbReference>
<dbReference type="Proteomes" id="UP000192220">
    <property type="component" value="Unplaced"/>
</dbReference>
<keyword evidence="6" id="KW-0325">Glycoprotein</keyword>
<dbReference type="InterPro" id="IPR015819">
    <property type="entry name" value="Lipid_transp_b-sht_shell"/>
</dbReference>
<organism evidence="10 11">
    <name type="scientific">Austrofundulus limnaeus</name>
    <name type="common">Annual killifish</name>
    <dbReference type="NCBI Taxonomy" id="52670"/>
    <lineage>
        <taxon>Eukaryota</taxon>
        <taxon>Metazoa</taxon>
        <taxon>Chordata</taxon>
        <taxon>Craniata</taxon>
        <taxon>Vertebrata</taxon>
        <taxon>Euteleostomi</taxon>
        <taxon>Actinopterygii</taxon>
        <taxon>Neopterygii</taxon>
        <taxon>Teleostei</taxon>
        <taxon>Neoteleostei</taxon>
        <taxon>Acanthomorphata</taxon>
        <taxon>Ovalentaria</taxon>
        <taxon>Atherinomorphae</taxon>
        <taxon>Cyprinodontiformes</taxon>
        <taxon>Rivulidae</taxon>
        <taxon>Austrofundulus</taxon>
    </lineage>
</organism>
<keyword evidence="5" id="KW-0445">Lipid transport</keyword>
<evidence type="ECO:0000256" key="6">
    <source>
        <dbReference type="ARBA" id="ARBA00023180"/>
    </source>
</evidence>
<dbReference type="InterPro" id="IPR001747">
    <property type="entry name" value="Vitellogenin_N"/>
</dbReference>
<feature type="domain" description="Vitellogenin" evidence="9">
    <location>
        <begin position="34"/>
        <end position="673"/>
    </location>
</feature>
<dbReference type="SUPFAM" id="SSF48431">
    <property type="entry name" value="Lipovitellin-phosvitin complex, superhelical domain"/>
    <property type="match status" value="1"/>
</dbReference>
<evidence type="ECO:0000256" key="5">
    <source>
        <dbReference type="ARBA" id="ARBA00023055"/>
    </source>
</evidence>